<sequence length="162" mass="17804">MLELNSQLKQLDKICNVKGAWKMFNQRLKRDAVSWTSMISGYVRVSDFSKALALFSNMWVQPGLCMDPFLLSIALRACGLGINLSYGEAVHGYLAKSGIVNSIFVGSALLDLYMKVVGIEKGCIIFDKMPLRNVVSGTTIITGEIGEQVQIVGDDLLVTKPR</sequence>
<dbReference type="PANTHER" id="PTHR47926:SF347">
    <property type="entry name" value="PENTATRICOPEPTIDE REPEAT-CONTAINING PROTEIN"/>
    <property type="match status" value="1"/>
</dbReference>
<dbReference type="PANTHER" id="PTHR47926">
    <property type="entry name" value="PENTATRICOPEPTIDE REPEAT-CONTAINING PROTEIN"/>
    <property type="match status" value="1"/>
</dbReference>
<dbReference type="InterPro" id="IPR011990">
    <property type="entry name" value="TPR-like_helical_dom_sf"/>
</dbReference>
<dbReference type="PROSITE" id="PS51375">
    <property type="entry name" value="PPR"/>
    <property type="match status" value="1"/>
</dbReference>
<comment type="caution">
    <text evidence="3">The sequence shown here is derived from an EMBL/GenBank/DDBJ whole genome shotgun (WGS) entry which is preliminary data.</text>
</comment>
<evidence type="ECO:0000256" key="2">
    <source>
        <dbReference type="PROSITE-ProRule" id="PRU00708"/>
    </source>
</evidence>
<keyword evidence="4" id="KW-1185">Reference proteome</keyword>
<proteinExistence type="predicted"/>
<dbReference type="Proteomes" id="UP000238479">
    <property type="component" value="Chromosome 7"/>
</dbReference>
<accession>A0A2P6P5Y0</accession>
<reference evidence="3 4" key="1">
    <citation type="journal article" date="2018" name="Nat. Genet.">
        <title>The Rosa genome provides new insights in the design of modern roses.</title>
        <authorList>
            <person name="Bendahmane M."/>
        </authorList>
    </citation>
    <scope>NUCLEOTIDE SEQUENCE [LARGE SCALE GENOMIC DNA]</scope>
    <source>
        <strain evidence="4">cv. Old Blush</strain>
    </source>
</reference>
<evidence type="ECO:0000256" key="1">
    <source>
        <dbReference type="ARBA" id="ARBA00022737"/>
    </source>
</evidence>
<evidence type="ECO:0000313" key="4">
    <source>
        <dbReference type="Proteomes" id="UP000238479"/>
    </source>
</evidence>
<feature type="repeat" description="PPR" evidence="2">
    <location>
        <begin position="31"/>
        <end position="66"/>
    </location>
</feature>
<name>A0A2P6P5Y0_ROSCH</name>
<organism evidence="3 4">
    <name type="scientific">Rosa chinensis</name>
    <name type="common">China rose</name>
    <dbReference type="NCBI Taxonomy" id="74649"/>
    <lineage>
        <taxon>Eukaryota</taxon>
        <taxon>Viridiplantae</taxon>
        <taxon>Streptophyta</taxon>
        <taxon>Embryophyta</taxon>
        <taxon>Tracheophyta</taxon>
        <taxon>Spermatophyta</taxon>
        <taxon>Magnoliopsida</taxon>
        <taxon>eudicotyledons</taxon>
        <taxon>Gunneridae</taxon>
        <taxon>Pentapetalae</taxon>
        <taxon>rosids</taxon>
        <taxon>fabids</taxon>
        <taxon>Rosales</taxon>
        <taxon>Rosaceae</taxon>
        <taxon>Rosoideae</taxon>
        <taxon>Rosoideae incertae sedis</taxon>
        <taxon>Rosa</taxon>
    </lineage>
</organism>
<dbReference type="InterPro" id="IPR002885">
    <property type="entry name" value="PPR_rpt"/>
</dbReference>
<keyword evidence="1" id="KW-0677">Repeat</keyword>
<dbReference type="Gene3D" id="1.25.40.10">
    <property type="entry name" value="Tetratricopeptide repeat domain"/>
    <property type="match status" value="1"/>
</dbReference>
<protein>
    <submittedName>
        <fullName evidence="3">Putative pentatricopeptide</fullName>
    </submittedName>
</protein>
<dbReference type="Gramene" id="PRQ17338">
    <property type="protein sequence ID" value="PRQ17338"/>
    <property type="gene ID" value="RchiOBHm_Chr7g0193871"/>
</dbReference>
<dbReference type="NCBIfam" id="TIGR00756">
    <property type="entry name" value="PPR"/>
    <property type="match status" value="1"/>
</dbReference>
<dbReference type="GO" id="GO:0009451">
    <property type="term" value="P:RNA modification"/>
    <property type="evidence" value="ECO:0007669"/>
    <property type="project" value="InterPro"/>
</dbReference>
<dbReference type="EMBL" id="PDCK01000045">
    <property type="protein sequence ID" value="PRQ17338.1"/>
    <property type="molecule type" value="Genomic_DNA"/>
</dbReference>
<dbReference type="AlphaFoldDB" id="A0A2P6P5Y0"/>
<dbReference type="Pfam" id="PF01535">
    <property type="entry name" value="PPR"/>
    <property type="match status" value="1"/>
</dbReference>
<gene>
    <name evidence="3" type="ORF">RchiOBHm_Chr7g0193871</name>
</gene>
<evidence type="ECO:0000313" key="3">
    <source>
        <dbReference type="EMBL" id="PRQ17338.1"/>
    </source>
</evidence>
<dbReference type="InterPro" id="IPR046960">
    <property type="entry name" value="PPR_At4g14850-like_plant"/>
</dbReference>
<dbReference type="GO" id="GO:0003723">
    <property type="term" value="F:RNA binding"/>
    <property type="evidence" value="ECO:0007669"/>
    <property type="project" value="InterPro"/>
</dbReference>